<dbReference type="NCBIfam" id="NF033223">
    <property type="entry name" value="YHYH_alt"/>
    <property type="match status" value="1"/>
</dbReference>
<protein>
    <submittedName>
        <fullName evidence="3">HNH endonuclease</fullName>
    </submittedName>
</protein>
<organism evidence="3 4">
    <name type="scientific">Pseudoalteromonas arctica</name>
    <dbReference type="NCBI Taxonomy" id="394751"/>
    <lineage>
        <taxon>Bacteria</taxon>
        <taxon>Pseudomonadati</taxon>
        <taxon>Pseudomonadota</taxon>
        <taxon>Gammaproteobacteria</taxon>
        <taxon>Alteromonadales</taxon>
        <taxon>Pseudoalteromonadaceae</taxon>
        <taxon>Pseudoalteromonas</taxon>
    </lineage>
</organism>
<feature type="domain" description="GmrSD restriction endonucleases C-terminal" evidence="2">
    <location>
        <begin position="100"/>
        <end position="207"/>
    </location>
</feature>
<feature type="chain" id="PRO_5042986048" evidence="1">
    <location>
        <begin position="19"/>
        <end position="223"/>
    </location>
</feature>
<dbReference type="InterPro" id="IPR047773">
    <property type="entry name" value="YHYH_dom_bact"/>
</dbReference>
<keyword evidence="3" id="KW-0255">Endonuclease</keyword>
<dbReference type="Pfam" id="PF07510">
    <property type="entry name" value="GmrSD_C"/>
    <property type="match status" value="1"/>
</dbReference>
<sequence length="223" mass="25985">MKKLILIPLLISSCYVSAHSGRTNSEGCHNDKKRNEYHCHNKIKEPIIPSVNNSTSISNTSSTSYNRKDWPHWIDADNDCQDSRAEILIRDSKLPIKFKRNKPCNVSWGEWHDPYTAKVFYKASDIDIDHIVPLAHAYKMGGKYWTREQRREFANDFENLIAVEDNANQSKGAKPPQDWMPENRLFHCEYLKKWNYIKTKYSLGKSKAENSYINNLAKAMNCR</sequence>
<dbReference type="EMBL" id="JABBYB010000015">
    <property type="protein sequence ID" value="NMP04851.1"/>
    <property type="molecule type" value="Genomic_DNA"/>
</dbReference>
<proteinExistence type="predicted"/>
<feature type="signal peptide" evidence="1">
    <location>
        <begin position="1"/>
        <end position="18"/>
    </location>
</feature>
<dbReference type="Proteomes" id="UP000549590">
    <property type="component" value="Unassembled WGS sequence"/>
</dbReference>
<dbReference type="RefSeq" id="WP_169045277.1">
    <property type="nucleotide sequence ID" value="NZ_JABBYB010000015.1"/>
</dbReference>
<gene>
    <name evidence="3" type="ORF">HHE94_19285</name>
</gene>
<keyword evidence="1" id="KW-0732">Signal</keyword>
<keyword evidence="3" id="KW-0540">Nuclease</keyword>
<comment type="caution">
    <text evidence="3">The sequence shown here is derived from an EMBL/GenBank/DDBJ whole genome shotgun (WGS) entry which is preliminary data.</text>
</comment>
<dbReference type="InterPro" id="IPR011089">
    <property type="entry name" value="GmrSD_C"/>
</dbReference>
<keyword evidence="3" id="KW-0378">Hydrolase</keyword>
<dbReference type="PANTHER" id="PTHR24094:SF15">
    <property type="entry name" value="AMP-DEPENDENT SYNTHETASE_LIGASE DOMAIN-CONTAINING PROTEIN-RELATED"/>
    <property type="match status" value="1"/>
</dbReference>
<accession>A0AAP7CNN1</accession>
<evidence type="ECO:0000259" key="2">
    <source>
        <dbReference type="Pfam" id="PF07510"/>
    </source>
</evidence>
<evidence type="ECO:0000256" key="1">
    <source>
        <dbReference type="SAM" id="SignalP"/>
    </source>
</evidence>
<dbReference type="AlphaFoldDB" id="A0AAP7CNN1"/>
<reference evidence="3 4" key="1">
    <citation type="submission" date="2020-04" db="EMBL/GenBank/DDBJ databases">
        <title>Genome sequencing and assembly of Pseudoalteromonas arctica.</title>
        <authorList>
            <person name="Cook G.M."/>
        </authorList>
    </citation>
    <scope>NUCLEOTIDE SEQUENCE [LARGE SCALE GENOMIC DNA]</scope>
    <source>
        <strain evidence="3 4">NEC-BIFX-2020_001</strain>
    </source>
</reference>
<dbReference type="GO" id="GO:0004519">
    <property type="term" value="F:endonuclease activity"/>
    <property type="evidence" value="ECO:0007669"/>
    <property type="project" value="UniProtKB-KW"/>
</dbReference>
<dbReference type="PANTHER" id="PTHR24094">
    <property type="entry name" value="SECRETED PROTEIN"/>
    <property type="match status" value="1"/>
</dbReference>
<dbReference type="Gene3D" id="1.10.30.50">
    <property type="match status" value="1"/>
</dbReference>
<evidence type="ECO:0000313" key="3">
    <source>
        <dbReference type="EMBL" id="NMP04851.1"/>
    </source>
</evidence>
<name>A0AAP7CNN1_9GAMM</name>
<evidence type="ECO:0000313" key="4">
    <source>
        <dbReference type="Proteomes" id="UP000549590"/>
    </source>
</evidence>